<comment type="caution">
    <text evidence="2">The sequence shown here is derived from an EMBL/GenBank/DDBJ whole genome shotgun (WGS) entry which is preliminary data.</text>
</comment>
<reference evidence="3" key="1">
    <citation type="submission" date="2017-01" db="EMBL/GenBank/DDBJ databases">
        <title>Comparative genomics of anhydrobiosis in the tardigrade Hypsibius dujardini.</title>
        <authorList>
            <person name="Yoshida Y."/>
            <person name="Koutsovoulos G."/>
            <person name="Laetsch D."/>
            <person name="Stevens L."/>
            <person name="Kumar S."/>
            <person name="Horikawa D."/>
            <person name="Ishino K."/>
            <person name="Komine S."/>
            <person name="Tomita M."/>
            <person name="Blaxter M."/>
            <person name="Arakawa K."/>
        </authorList>
    </citation>
    <scope>NUCLEOTIDE SEQUENCE [LARGE SCALE GENOMIC DNA]</scope>
    <source>
        <strain evidence="3">Z151</strain>
    </source>
</reference>
<organism evidence="2 3">
    <name type="scientific">Hypsibius exemplaris</name>
    <name type="common">Freshwater tardigrade</name>
    <dbReference type="NCBI Taxonomy" id="2072580"/>
    <lineage>
        <taxon>Eukaryota</taxon>
        <taxon>Metazoa</taxon>
        <taxon>Ecdysozoa</taxon>
        <taxon>Tardigrada</taxon>
        <taxon>Eutardigrada</taxon>
        <taxon>Parachela</taxon>
        <taxon>Hypsibioidea</taxon>
        <taxon>Hypsibiidae</taxon>
        <taxon>Hypsibius</taxon>
    </lineage>
</organism>
<feature type="domain" description="C2H2-type" evidence="1">
    <location>
        <begin position="73"/>
        <end position="96"/>
    </location>
</feature>
<dbReference type="EMBL" id="MTYJ01000043">
    <property type="protein sequence ID" value="OQV19070.1"/>
    <property type="molecule type" value="Genomic_DNA"/>
</dbReference>
<evidence type="ECO:0000259" key="1">
    <source>
        <dbReference type="PROSITE" id="PS00028"/>
    </source>
</evidence>
<keyword evidence="3" id="KW-1185">Reference proteome</keyword>
<dbReference type="Gene3D" id="3.30.160.60">
    <property type="entry name" value="Classic Zinc Finger"/>
    <property type="match status" value="1"/>
</dbReference>
<dbReference type="AlphaFoldDB" id="A0A1W0WV66"/>
<evidence type="ECO:0000313" key="3">
    <source>
        <dbReference type="Proteomes" id="UP000192578"/>
    </source>
</evidence>
<dbReference type="Proteomes" id="UP000192578">
    <property type="component" value="Unassembled WGS sequence"/>
</dbReference>
<dbReference type="InterPro" id="IPR013087">
    <property type="entry name" value="Znf_C2H2_type"/>
</dbReference>
<dbReference type="PROSITE" id="PS00028">
    <property type="entry name" value="ZINC_FINGER_C2H2_1"/>
    <property type="match status" value="1"/>
</dbReference>
<protein>
    <recommendedName>
        <fullName evidence="1">C2H2-type domain-containing protein</fullName>
    </recommendedName>
</protein>
<dbReference type="InterPro" id="IPR052797">
    <property type="entry name" value="RegFact_GeneExpr_CellDeath"/>
</dbReference>
<gene>
    <name evidence="2" type="ORF">BV898_06923</name>
</gene>
<dbReference type="SMART" id="SM00355">
    <property type="entry name" value="ZnF_C2H2"/>
    <property type="match status" value="2"/>
</dbReference>
<accession>A0A1W0WV66</accession>
<sequence>MSRKTAVTRIEAPAAAAAAAAVAAEPSTRIICPLCAEKNITKSFASIGSFKFHKKTLHPETHTPRIHKPEFKCRQTGCQAAYFKVDGLLTHMRDVHKLMEYKTSRKSFASMADCTAWRKDLEAATFTKYSLDSGAKPSAEGHRKYKLLACSRTQKKRKIKNGDPFKCTAFIRWEPYHVPGPGIDVEYCLWSITATRLSSLSDTQYHDRLEDIKKFYVHVTTERSREEDAMLARVTTFIAGLNIPPTTGDVIGQPISQREQKRRKIAANAN</sequence>
<dbReference type="PANTHER" id="PTHR33936">
    <property type="entry name" value="PROTEIN CBG17840"/>
    <property type="match status" value="1"/>
</dbReference>
<evidence type="ECO:0000313" key="2">
    <source>
        <dbReference type="EMBL" id="OQV19070.1"/>
    </source>
</evidence>
<name>A0A1W0WV66_HYPEX</name>
<dbReference type="PANTHER" id="PTHR33936:SF1">
    <property type="entry name" value="PROTEIN CBG06911"/>
    <property type="match status" value="1"/>
</dbReference>
<proteinExistence type="predicted"/>